<dbReference type="SMART" id="SM00342">
    <property type="entry name" value="HTH_ARAC"/>
    <property type="match status" value="1"/>
</dbReference>
<name>A0A7L9U0H5_9BURK</name>
<evidence type="ECO:0000256" key="2">
    <source>
        <dbReference type="ARBA" id="ARBA00023163"/>
    </source>
</evidence>
<dbReference type="AlphaFoldDB" id="A0A7L9U0H5"/>
<accession>A0A7L9U0H5</accession>
<dbReference type="PANTHER" id="PTHR43436">
    <property type="entry name" value="ARAC-FAMILY TRANSCRIPTIONAL REGULATOR"/>
    <property type="match status" value="1"/>
</dbReference>
<dbReference type="GO" id="GO:0003700">
    <property type="term" value="F:DNA-binding transcription factor activity"/>
    <property type="evidence" value="ECO:0007669"/>
    <property type="project" value="InterPro"/>
</dbReference>
<dbReference type="Gene3D" id="1.10.10.60">
    <property type="entry name" value="Homeodomain-like"/>
    <property type="match status" value="1"/>
</dbReference>
<evidence type="ECO:0000313" key="5">
    <source>
        <dbReference type="Proteomes" id="UP000593875"/>
    </source>
</evidence>
<evidence type="ECO:0000259" key="3">
    <source>
        <dbReference type="PROSITE" id="PS01124"/>
    </source>
</evidence>
<keyword evidence="5" id="KW-1185">Reference proteome</keyword>
<proteinExistence type="predicted"/>
<evidence type="ECO:0000313" key="4">
    <source>
        <dbReference type="EMBL" id="QOL47695.1"/>
    </source>
</evidence>
<gene>
    <name evidence="4" type="ORF">LPB04_11655</name>
</gene>
<keyword evidence="1" id="KW-0805">Transcription regulation</keyword>
<dbReference type="PANTHER" id="PTHR43436:SF1">
    <property type="entry name" value="TRANSCRIPTIONAL REGULATORY PROTEIN"/>
    <property type="match status" value="1"/>
</dbReference>
<evidence type="ECO:0000256" key="1">
    <source>
        <dbReference type="ARBA" id="ARBA00023015"/>
    </source>
</evidence>
<dbReference type="Pfam" id="PF06719">
    <property type="entry name" value="AraC_N"/>
    <property type="match status" value="1"/>
</dbReference>
<sequence>MDRNTQGALEEDGIAVLAREIGRVLPANGDYATPVAGLMLHRRSAPAAPMPCIYGFGLGVIAQGSKQVMLGEKVYDYTPGDAMLTTVDLPVVSNVTLASPQTPFLGLMLSIDPSLVLQLAADMGLDQAPQGCAAQSIAFKALDPAVLACLVRLVRLSGEPALAPFLAPLVQREIVIRLLSGPFGPLLRHVVVVGSPRQQIAKAVNWLKQHFSDTLRVDALAASVHMSPSTFRQHFRNVTGMSPLQYQKQLRLQEARQLMLSQDIDAGSAGVRVGYDSASQFSREYARLFGAPPLRDIQRMRVENLI</sequence>
<reference evidence="4 5" key="1">
    <citation type="submission" date="2020-10" db="EMBL/GenBank/DDBJ databases">
        <title>Genome sequencing of Massilia sp. LPB0304.</title>
        <authorList>
            <person name="Kim J."/>
        </authorList>
    </citation>
    <scope>NUCLEOTIDE SEQUENCE [LARGE SCALE GENOMIC DNA]</scope>
    <source>
        <strain evidence="4 5">LPB0304</strain>
    </source>
</reference>
<dbReference type="SUPFAM" id="SSF46689">
    <property type="entry name" value="Homeodomain-like"/>
    <property type="match status" value="2"/>
</dbReference>
<dbReference type="RefSeq" id="WP_193684755.1">
    <property type="nucleotide sequence ID" value="NZ_CP062941.1"/>
</dbReference>
<feature type="domain" description="HTH araC/xylS-type" evidence="3">
    <location>
        <begin position="201"/>
        <end position="299"/>
    </location>
</feature>
<dbReference type="InterPro" id="IPR018060">
    <property type="entry name" value="HTH_AraC"/>
</dbReference>
<dbReference type="EMBL" id="CP062941">
    <property type="protein sequence ID" value="QOL47695.1"/>
    <property type="molecule type" value="Genomic_DNA"/>
</dbReference>
<dbReference type="Pfam" id="PF12833">
    <property type="entry name" value="HTH_18"/>
    <property type="match status" value="1"/>
</dbReference>
<dbReference type="InterPro" id="IPR009594">
    <property type="entry name" value="Tscrpt_reg_HTH_AraC_N"/>
</dbReference>
<dbReference type="GO" id="GO:0043565">
    <property type="term" value="F:sequence-specific DNA binding"/>
    <property type="evidence" value="ECO:0007669"/>
    <property type="project" value="InterPro"/>
</dbReference>
<organism evidence="4 5">
    <name type="scientific">Massilia litorea</name>
    <dbReference type="NCBI Taxonomy" id="2769491"/>
    <lineage>
        <taxon>Bacteria</taxon>
        <taxon>Pseudomonadati</taxon>
        <taxon>Pseudomonadota</taxon>
        <taxon>Betaproteobacteria</taxon>
        <taxon>Burkholderiales</taxon>
        <taxon>Oxalobacteraceae</taxon>
        <taxon>Telluria group</taxon>
        <taxon>Massilia</taxon>
    </lineage>
</organism>
<protein>
    <submittedName>
        <fullName evidence="4">AraC family transcriptional regulator</fullName>
    </submittedName>
</protein>
<dbReference type="InterPro" id="IPR009057">
    <property type="entry name" value="Homeodomain-like_sf"/>
</dbReference>
<dbReference type="Proteomes" id="UP000593875">
    <property type="component" value="Chromosome"/>
</dbReference>
<keyword evidence="2" id="KW-0804">Transcription</keyword>
<dbReference type="KEGG" id="mlir:LPB04_11655"/>
<dbReference type="PROSITE" id="PS01124">
    <property type="entry name" value="HTH_ARAC_FAMILY_2"/>
    <property type="match status" value="1"/>
</dbReference>